<comment type="caution">
    <text evidence="1">The sequence shown here is derived from an EMBL/GenBank/DDBJ whole genome shotgun (WGS) entry which is preliminary data.</text>
</comment>
<organism evidence="1 2">
    <name type="scientific">Solanum tuberosum</name>
    <name type="common">Potato</name>
    <dbReference type="NCBI Taxonomy" id="4113"/>
    <lineage>
        <taxon>Eukaryota</taxon>
        <taxon>Viridiplantae</taxon>
        <taxon>Streptophyta</taxon>
        <taxon>Embryophyta</taxon>
        <taxon>Tracheophyta</taxon>
        <taxon>Spermatophyta</taxon>
        <taxon>Magnoliopsida</taxon>
        <taxon>eudicotyledons</taxon>
        <taxon>Gunneridae</taxon>
        <taxon>Pentapetalae</taxon>
        <taxon>asterids</taxon>
        <taxon>lamiids</taxon>
        <taxon>Solanales</taxon>
        <taxon>Solanaceae</taxon>
        <taxon>Solanoideae</taxon>
        <taxon>Solaneae</taxon>
        <taxon>Solanum</taxon>
    </lineage>
</organism>
<evidence type="ECO:0000313" key="2">
    <source>
        <dbReference type="Proteomes" id="UP000826656"/>
    </source>
</evidence>
<evidence type="ECO:0000313" key="1">
    <source>
        <dbReference type="EMBL" id="KAH0744096.1"/>
    </source>
</evidence>
<accession>A0ABQ7UB95</accession>
<keyword evidence="2" id="KW-1185">Reference proteome</keyword>
<dbReference type="EMBL" id="JAIVGD010000023">
    <property type="protein sequence ID" value="KAH0744096.1"/>
    <property type="molecule type" value="Genomic_DNA"/>
</dbReference>
<gene>
    <name evidence="1" type="ORF">KY290_032089</name>
</gene>
<proteinExistence type="predicted"/>
<reference evidence="1 2" key="1">
    <citation type="journal article" date="2021" name="bioRxiv">
        <title>Chromosome-scale and haplotype-resolved genome assembly of a tetraploid potato cultivar.</title>
        <authorList>
            <person name="Sun H."/>
            <person name="Jiao W.-B."/>
            <person name="Krause K."/>
            <person name="Campoy J.A."/>
            <person name="Goel M."/>
            <person name="Folz-Donahue K."/>
            <person name="Kukat C."/>
            <person name="Huettel B."/>
            <person name="Schneeberger K."/>
        </authorList>
    </citation>
    <scope>NUCLEOTIDE SEQUENCE [LARGE SCALE GENOMIC DNA]</scope>
    <source>
        <strain evidence="1">SolTubOtavaFocal</strain>
        <tissue evidence="1">Leaves</tissue>
    </source>
</reference>
<dbReference type="Proteomes" id="UP000826656">
    <property type="component" value="Unassembled WGS sequence"/>
</dbReference>
<name>A0ABQ7UB95_SOLTU</name>
<protein>
    <submittedName>
        <fullName evidence="1">Uncharacterized protein</fullName>
    </submittedName>
</protein>
<sequence>MDKKAVWDPKGNTKYCERVDVQLEEREEKETKGLEYGYAFFSAGCLEIERNRRDLKELS</sequence>